<dbReference type="PANTHER" id="PTHR10039:SF5">
    <property type="entry name" value="NACHT DOMAIN-CONTAINING PROTEIN"/>
    <property type="match status" value="1"/>
</dbReference>
<dbReference type="Gene3D" id="3.40.50.300">
    <property type="entry name" value="P-loop containing nucleotide triphosphate hydrolases"/>
    <property type="match status" value="1"/>
</dbReference>
<dbReference type="PANTHER" id="PTHR10039">
    <property type="entry name" value="AMELOGENIN"/>
    <property type="match status" value="1"/>
</dbReference>
<dbReference type="InterPro" id="IPR027417">
    <property type="entry name" value="P-loop_NTPase"/>
</dbReference>
<dbReference type="InterPro" id="IPR056693">
    <property type="entry name" value="DUF7791"/>
</dbReference>
<evidence type="ECO:0008006" key="6">
    <source>
        <dbReference type="Google" id="ProtNLM"/>
    </source>
</evidence>
<gene>
    <name evidence="4" type="ORF">B0T16DRAFT_411116</name>
</gene>
<protein>
    <recommendedName>
        <fullName evidence="6">NACHT domain-containing protein</fullName>
    </recommendedName>
</protein>
<dbReference type="InterPro" id="IPR056884">
    <property type="entry name" value="NPHP3-like_N"/>
</dbReference>
<reference evidence="4" key="1">
    <citation type="submission" date="2023-06" db="EMBL/GenBank/DDBJ databases">
        <title>Genome-scale phylogeny and comparative genomics of the fungal order Sordariales.</title>
        <authorList>
            <consortium name="Lawrence Berkeley National Laboratory"/>
            <person name="Hensen N."/>
            <person name="Bonometti L."/>
            <person name="Westerberg I."/>
            <person name="Brannstrom I.O."/>
            <person name="Guillou S."/>
            <person name="Cros-Aarteil S."/>
            <person name="Calhoun S."/>
            <person name="Haridas S."/>
            <person name="Kuo A."/>
            <person name="Mondo S."/>
            <person name="Pangilinan J."/>
            <person name="Riley R."/>
            <person name="Labutti K."/>
            <person name="Andreopoulos B."/>
            <person name="Lipzen A."/>
            <person name="Chen C."/>
            <person name="Yanf M."/>
            <person name="Daum C."/>
            <person name="Ng V."/>
            <person name="Clum A."/>
            <person name="Steindorff A."/>
            <person name="Ohm R."/>
            <person name="Martin F."/>
            <person name="Silar P."/>
            <person name="Natvig D."/>
            <person name="Lalanne C."/>
            <person name="Gautier V."/>
            <person name="Ament-Velasquez S.L."/>
            <person name="Kruys A."/>
            <person name="Hutchinson M.I."/>
            <person name="Powell A.J."/>
            <person name="Barry K."/>
            <person name="Miller A.N."/>
            <person name="Grigoriev I.V."/>
            <person name="Debuchy R."/>
            <person name="Gladieux P."/>
            <person name="Thoren M.H."/>
            <person name="Johannesson H."/>
        </authorList>
    </citation>
    <scope>NUCLEOTIDE SEQUENCE</scope>
    <source>
        <strain evidence="4">SMH2532-1</strain>
    </source>
</reference>
<evidence type="ECO:0000313" key="5">
    <source>
        <dbReference type="Proteomes" id="UP001174936"/>
    </source>
</evidence>
<evidence type="ECO:0000256" key="1">
    <source>
        <dbReference type="ARBA" id="ARBA00022737"/>
    </source>
</evidence>
<organism evidence="4 5">
    <name type="scientific">Cercophora newfieldiana</name>
    <dbReference type="NCBI Taxonomy" id="92897"/>
    <lineage>
        <taxon>Eukaryota</taxon>
        <taxon>Fungi</taxon>
        <taxon>Dikarya</taxon>
        <taxon>Ascomycota</taxon>
        <taxon>Pezizomycotina</taxon>
        <taxon>Sordariomycetes</taxon>
        <taxon>Sordariomycetidae</taxon>
        <taxon>Sordariales</taxon>
        <taxon>Lasiosphaeriaceae</taxon>
        <taxon>Cercophora</taxon>
    </lineage>
</organism>
<dbReference type="EMBL" id="JAULSV010000004">
    <property type="protein sequence ID" value="KAK0645399.1"/>
    <property type="molecule type" value="Genomic_DNA"/>
</dbReference>
<keyword evidence="1" id="KW-0677">Repeat</keyword>
<proteinExistence type="predicted"/>
<dbReference type="Proteomes" id="UP001174936">
    <property type="component" value="Unassembled WGS sequence"/>
</dbReference>
<evidence type="ECO:0000313" key="4">
    <source>
        <dbReference type="EMBL" id="KAK0645399.1"/>
    </source>
</evidence>
<accession>A0AA39Y467</accession>
<evidence type="ECO:0000259" key="3">
    <source>
        <dbReference type="Pfam" id="PF25053"/>
    </source>
</evidence>
<feature type="domain" description="DUF7791" evidence="3">
    <location>
        <begin position="552"/>
        <end position="679"/>
    </location>
</feature>
<dbReference type="Pfam" id="PF25053">
    <property type="entry name" value="DUF7791"/>
    <property type="match status" value="1"/>
</dbReference>
<dbReference type="SUPFAM" id="SSF52540">
    <property type="entry name" value="P-loop containing nucleoside triphosphate hydrolases"/>
    <property type="match status" value="1"/>
</dbReference>
<name>A0AA39Y467_9PEZI</name>
<feature type="domain" description="Nephrocystin 3-like N-terminal" evidence="2">
    <location>
        <begin position="277"/>
        <end position="441"/>
    </location>
</feature>
<dbReference type="AlphaFoldDB" id="A0AA39Y467"/>
<dbReference type="Pfam" id="PF24883">
    <property type="entry name" value="NPHP3_N"/>
    <property type="match status" value="1"/>
</dbReference>
<comment type="caution">
    <text evidence="4">The sequence shown here is derived from an EMBL/GenBank/DDBJ whole genome shotgun (WGS) entry which is preliminary data.</text>
</comment>
<sequence length="1059" mass="120400">METLAALGLAGNVVQFVQFASQLMKNASELRKSSTGCTADVLELEALYEQLRDLSANLSSGQGDAAAYLSRPSAAPFRNLLRICREDCDKLLAIVGQLRLPQQSSSKTWKSFRSALLTYWKKDEINELGRRLERIQAAITLQVCTMATSLHDAQFRQMEKVQAESHKLQIDQSTRIDEILKELRAIEIQVDSQAQNQRPDSTGLPQVPDGMHLLGRRFSSLQISQTILDREQSLLKSLDFSARPIRHRSIPEAHSKTFRWVFQPSQGAPSAATRLGHWLENSSGIFWISGKPGSGKSTFMKFVAGDDRTGKLVSQWATSMPSAISSHYFWAAGTSLQKSAEGLLRSLVFDIFRRCPEVREAICMRMMSPLGQKGDALEMADWTLSTLELVLHEVAKRNDLSAKFCIFIDGLDEYDGDHFELCQTLTSLAKSPHIKICLSSRPWTVFEEAFGSDAERKIYMHHLTREDILNYTHSRMNEHPRWSAIMASDPTQGKWLIEEVGRRATGVFLWVFLVTKQLRESFTNRDRVQDIRRRLESVPVELEAFFMQILDSVDAFYHDKMAITLQVAMEAEEILPAITLDFLEQEYDDNEYALKLPVQPLDDSEEEQLKEQASWWLNSRTRGLLEMDEGTGDITFLHRTVRDFLRTREMAEYLATKTPERFDIPSSVLKVYVAIIKRRQFDDPVSSSRGAVPSPNQCQLQSWVSAALCCAAGIADSGLPQSSSFKMLDELDRAMANKFRCRQAFWKQFEDGYQPETYFRLQLLGGTAKRFLDAKLRLDPEYFASLGHLLLSYMIDRNRELVKLGPFSSGAELLQSGEWLFYSENLPTLQLILDTQNINPNAFESPHGRPWSPWQWLINKMIVDTTGKMSDDEFWEVVNGGIVSRLLKRGANARALLENPGYFFGEAKFCSAFLIYMARAWVATPPTPGHAKRYLGELREFFKKNNPVGFDFVFSLSKYLRFLKEHAEFRLVAGRDLIVKSISLVLDLTAEDLRCPLRERRQWLSGVLAALHGFLPADMHRDLGARYSVLGDKIIIKRQREASTDLESGAPKAKRVCDC</sequence>
<keyword evidence="5" id="KW-1185">Reference proteome</keyword>
<evidence type="ECO:0000259" key="2">
    <source>
        <dbReference type="Pfam" id="PF24883"/>
    </source>
</evidence>